<dbReference type="Proteomes" id="UP000887116">
    <property type="component" value="Unassembled WGS sequence"/>
</dbReference>
<evidence type="ECO:0000313" key="4">
    <source>
        <dbReference type="Proteomes" id="UP000887116"/>
    </source>
</evidence>
<evidence type="ECO:0000259" key="2">
    <source>
        <dbReference type="Pfam" id="PF13635"/>
    </source>
</evidence>
<gene>
    <name evidence="3" type="primary">ASM33_05540</name>
    <name evidence="3" type="ORF">TNCT_702591</name>
</gene>
<dbReference type="Pfam" id="PF13635">
    <property type="entry name" value="DUF4143"/>
    <property type="match status" value="1"/>
</dbReference>
<dbReference type="PANTHER" id="PTHR43566">
    <property type="entry name" value="CONSERVED PROTEIN"/>
    <property type="match status" value="1"/>
</dbReference>
<organism evidence="3 4">
    <name type="scientific">Trichonephila clavata</name>
    <name type="common">Joro spider</name>
    <name type="synonym">Nephila clavata</name>
    <dbReference type="NCBI Taxonomy" id="2740835"/>
    <lineage>
        <taxon>Eukaryota</taxon>
        <taxon>Metazoa</taxon>
        <taxon>Ecdysozoa</taxon>
        <taxon>Arthropoda</taxon>
        <taxon>Chelicerata</taxon>
        <taxon>Arachnida</taxon>
        <taxon>Araneae</taxon>
        <taxon>Araneomorphae</taxon>
        <taxon>Entelegynae</taxon>
        <taxon>Araneoidea</taxon>
        <taxon>Nephilidae</taxon>
        <taxon>Trichonephila</taxon>
    </lineage>
</organism>
<keyword evidence="4" id="KW-1185">Reference proteome</keyword>
<dbReference type="EMBL" id="BMAO01008784">
    <property type="protein sequence ID" value="GFR26442.1"/>
    <property type="molecule type" value="Genomic_DNA"/>
</dbReference>
<dbReference type="InterPro" id="IPR025420">
    <property type="entry name" value="DUF4143"/>
</dbReference>
<evidence type="ECO:0000259" key="1">
    <source>
        <dbReference type="Pfam" id="PF13173"/>
    </source>
</evidence>
<dbReference type="GO" id="GO:0006281">
    <property type="term" value="P:DNA repair"/>
    <property type="evidence" value="ECO:0007669"/>
    <property type="project" value="UniProtKB-ARBA"/>
</dbReference>
<name>A0A8X6LZJ0_TRICU</name>
<dbReference type="PANTHER" id="PTHR43566:SF2">
    <property type="entry name" value="DUF4143 DOMAIN-CONTAINING PROTEIN"/>
    <property type="match status" value="1"/>
</dbReference>
<dbReference type="AlphaFoldDB" id="A0A8X6LZJ0"/>
<dbReference type="InterPro" id="IPR011335">
    <property type="entry name" value="Restrct_endonuc-II-like"/>
</dbReference>
<evidence type="ECO:0000313" key="3">
    <source>
        <dbReference type="EMBL" id="GFR26442.1"/>
    </source>
</evidence>
<reference evidence="3" key="1">
    <citation type="submission" date="2020-07" db="EMBL/GenBank/DDBJ databases">
        <title>Multicomponent nature underlies the extraordinary mechanical properties of spider dragline silk.</title>
        <authorList>
            <person name="Kono N."/>
            <person name="Nakamura H."/>
            <person name="Mori M."/>
            <person name="Yoshida Y."/>
            <person name="Ohtoshi R."/>
            <person name="Malay A.D."/>
            <person name="Moran D.A.P."/>
            <person name="Tomita M."/>
            <person name="Numata K."/>
            <person name="Arakawa K."/>
        </authorList>
    </citation>
    <scope>NUCLEOTIDE SEQUENCE</scope>
</reference>
<feature type="domain" description="AAA" evidence="1">
    <location>
        <begin position="18"/>
        <end position="133"/>
    </location>
</feature>
<sequence length="384" mass="43632">MYLRAITPVLERFSKLYPALGITGPRQSGKTTIAKTLFKHLPYVSLENIDTRFQAQNDPRAFLANYRQGAIFDEVQHVPELLSYLQEIVDESPVKGRYVLTGSQNFALSHHVSQSLSGRIGMTTLLPLSLSELGMPINVNSAIFKGGYPGLHSLNMHPLDFYPSYIQTYIERDVRQLKNIENIGRFQTFLKLCAGRVGQILNLSSFAQDCGISHTTVRQWLNILEASYLIFFLQPFHQSFNKRLIKMPKLYFYDTGLACTLLGLEKESQLETHYLKGALFENLIVLEIFKKRLNQGLPANLYFWRDRTGHEVDLLAEWGGDIHAIEIKAGSTFQSDFIKNVQYFCELSQTAKGYLIYTGQQNGSHAKVKLVPIDEIDQLTQLLG</sequence>
<accession>A0A8X6LZJ0</accession>
<dbReference type="InterPro" id="IPR041682">
    <property type="entry name" value="AAA_14"/>
</dbReference>
<comment type="caution">
    <text evidence="3">The sequence shown here is derived from an EMBL/GenBank/DDBJ whole genome shotgun (WGS) entry which is preliminary data.</text>
</comment>
<dbReference type="InterPro" id="IPR027417">
    <property type="entry name" value="P-loop_NTPase"/>
</dbReference>
<dbReference type="Pfam" id="PF13173">
    <property type="entry name" value="AAA_14"/>
    <property type="match status" value="1"/>
</dbReference>
<feature type="domain" description="DUF4143" evidence="2">
    <location>
        <begin position="171"/>
        <end position="330"/>
    </location>
</feature>
<dbReference type="OrthoDB" id="8339998at2759"/>
<dbReference type="SUPFAM" id="SSF52540">
    <property type="entry name" value="P-loop containing nucleoside triphosphate hydrolases"/>
    <property type="match status" value="1"/>
</dbReference>
<protein>
    <submittedName>
        <fullName evidence="3">AAA family ATPase</fullName>
    </submittedName>
</protein>
<proteinExistence type="predicted"/>
<dbReference type="SUPFAM" id="SSF52980">
    <property type="entry name" value="Restriction endonuclease-like"/>
    <property type="match status" value="1"/>
</dbReference>